<reference evidence="3" key="2">
    <citation type="submission" date="2021-01" db="EMBL/GenBank/DDBJ databases">
        <authorList>
            <person name="Schikora-Tamarit M.A."/>
        </authorList>
    </citation>
    <scope>NUCLEOTIDE SEQUENCE</scope>
    <source>
        <strain evidence="3">CBS6075</strain>
    </source>
</reference>
<dbReference type="EMBL" id="JAEUBE010000158">
    <property type="protein sequence ID" value="KAH3668304.1"/>
    <property type="molecule type" value="Genomic_DNA"/>
</dbReference>
<evidence type="ECO:0000313" key="4">
    <source>
        <dbReference type="Proteomes" id="UP000769157"/>
    </source>
</evidence>
<comment type="caution">
    <text evidence="3">The sequence shown here is derived from an EMBL/GenBank/DDBJ whole genome shotgun (WGS) entry which is preliminary data.</text>
</comment>
<feature type="region of interest" description="Disordered" evidence="2">
    <location>
        <begin position="91"/>
        <end position="120"/>
    </location>
</feature>
<proteinExistence type="predicted"/>
<protein>
    <submittedName>
        <fullName evidence="3">Uncharacterized protein</fullName>
    </submittedName>
</protein>
<keyword evidence="4" id="KW-1185">Reference proteome</keyword>
<feature type="region of interest" description="Disordered" evidence="2">
    <location>
        <begin position="138"/>
        <end position="169"/>
    </location>
</feature>
<evidence type="ECO:0000256" key="1">
    <source>
        <dbReference type="SAM" id="Coils"/>
    </source>
</evidence>
<dbReference type="OrthoDB" id="3992725at2759"/>
<evidence type="ECO:0000313" key="3">
    <source>
        <dbReference type="EMBL" id="KAH3668304.1"/>
    </source>
</evidence>
<dbReference type="RefSeq" id="XP_046062718.1">
    <property type="nucleotide sequence ID" value="XM_046202887.1"/>
</dbReference>
<feature type="compositionally biased region" description="Polar residues" evidence="2">
    <location>
        <begin position="102"/>
        <end position="120"/>
    </location>
</feature>
<name>A0A9P8PBA1_9ASCO</name>
<evidence type="ECO:0000256" key="2">
    <source>
        <dbReference type="SAM" id="MobiDB-lite"/>
    </source>
</evidence>
<keyword evidence="1" id="KW-0175">Coiled coil</keyword>
<feature type="coiled-coil region" evidence="1">
    <location>
        <begin position="52"/>
        <end position="79"/>
    </location>
</feature>
<dbReference type="Proteomes" id="UP000769157">
    <property type="component" value="Unassembled WGS sequence"/>
</dbReference>
<organism evidence="3 4">
    <name type="scientific">Ogataea philodendri</name>
    <dbReference type="NCBI Taxonomy" id="1378263"/>
    <lineage>
        <taxon>Eukaryota</taxon>
        <taxon>Fungi</taxon>
        <taxon>Dikarya</taxon>
        <taxon>Ascomycota</taxon>
        <taxon>Saccharomycotina</taxon>
        <taxon>Pichiomycetes</taxon>
        <taxon>Pichiales</taxon>
        <taxon>Pichiaceae</taxon>
        <taxon>Ogataea</taxon>
    </lineage>
</organism>
<dbReference type="GeneID" id="70234025"/>
<dbReference type="AlphaFoldDB" id="A0A9P8PBA1"/>
<sequence length="401" mass="46111">MGSSDRALLPEDSEVLGILTDYLVRKNQKYNQLQNFPGSGGKGDRDPLETKVEQQAAEIVKLRSKCSQLEERLRRYEHNSPEISVVFSPRKRTRLSPLKAEQSPTYSSLSGTETEDSAFSTPHKLRLVNVLTKSAQPEKLVSDSDGEYDDESRKVLKQSGSQQPRDKIRSLQDEELVDLTIHPVRKGNWWPEDFKPNPETNFGEKEPFKMRMINPKYAHPALQTQLKYQQKHLQEEAMKGFNRLAGKVEPSTPGVKLVWNSPAAGALPTPLKTPEQALDDPNIDPVFKFEINRNNYKNFGLNLNSNKLKLWLDLQDSPPGHERSEFPTPSQTAADREKSLKRSKLIALQRLFQTVFMIQPTKDDNASYQQVGKFIFRNEEWNQLVRQNKFQIDQTIFYHFE</sequence>
<reference evidence="3" key="1">
    <citation type="journal article" date="2021" name="Open Biol.">
        <title>Shared evolutionary footprints suggest mitochondrial oxidative damage underlies multiple complex I losses in fungi.</title>
        <authorList>
            <person name="Schikora-Tamarit M.A."/>
            <person name="Marcet-Houben M."/>
            <person name="Nosek J."/>
            <person name="Gabaldon T."/>
        </authorList>
    </citation>
    <scope>NUCLEOTIDE SEQUENCE</scope>
    <source>
        <strain evidence="3">CBS6075</strain>
    </source>
</reference>
<accession>A0A9P8PBA1</accession>
<gene>
    <name evidence="3" type="ORF">OGAPHI_002058</name>
</gene>